<reference evidence="1" key="1">
    <citation type="submission" date="2020-08" db="EMBL/GenBank/DDBJ databases">
        <authorList>
            <person name="Cejkova D."/>
            <person name="Kubasova T."/>
            <person name="Jahodarova E."/>
            <person name="Rychlik I."/>
        </authorList>
    </citation>
    <scope>NUCLEOTIDE SEQUENCE</scope>
    <source>
        <strain evidence="1">An559</strain>
    </source>
</reference>
<gene>
    <name evidence="1" type="ORF">H6A12_05135</name>
</gene>
<evidence type="ECO:0000313" key="1">
    <source>
        <dbReference type="EMBL" id="MBM6920539.1"/>
    </source>
</evidence>
<name>A0A938X8F3_9FIRM</name>
<organism evidence="1 2">
    <name type="scientific">Merdimmobilis hominis</name>
    <dbReference type="NCBI Taxonomy" id="2897707"/>
    <lineage>
        <taxon>Bacteria</taxon>
        <taxon>Bacillati</taxon>
        <taxon>Bacillota</taxon>
        <taxon>Clostridia</taxon>
        <taxon>Eubacteriales</taxon>
        <taxon>Oscillospiraceae</taxon>
        <taxon>Merdimmobilis</taxon>
    </lineage>
</organism>
<dbReference type="Proteomes" id="UP000774750">
    <property type="component" value="Unassembled WGS sequence"/>
</dbReference>
<comment type="caution">
    <text evidence="1">The sequence shown here is derived from an EMBL/GenBank/DDBJ whole genome shotgun (WGS) entry which is preliminary data.</text>
</comment>
<evidence type="ECO:0000313" key="2">
    <source>
        <dbReference type="Proteomes" id="UP000774750"/>
    </source>
</evidence>
<dbReference type="EMBL" id="JACJKY010000006">
    <property type="protein sequence ID" value="MBM6920539.1"/>
    <property type="molecule type" value="Genomic_DNA"/>
</dbReference>
<sequence length="60" mass="7217">MENNIKHTTAIEDLLRYEQFMVKMYRRHSVNCHDQQTKIALERLSASHQNQYDALLKQLN</sequence>
<dbReference type="RefSeq" id="WP_204445519.1">
    <property type="nucleotide sequence ID" value="NZ_JACJKY010000006.1"/>
</dbReference>
<accession>A0A938X8F3</accession>
<keyword evidence="2" id="KW-1185">Reference proteome</keyword>
<protein>
    <recommendedName>
        <fullName evidence="3">Spore coat protein</fullName>
    </recommendedName>
</protein>
<reference evidence="1" key="2">
    <citation type="journal article" date="2021" name="Sci. Rep.">
        <title>The distribution of antibiotic resistance genes in chicken gut microbiota commensals.</title>
        <authorList>
            <person name="Juricova H."/>
            <person name="Matiasovicova J."/>
            <person name="Kubasova T."/>
            <person name="Cejkova D."/>
            <person name="Rychlik I."/>
        </authorList>
    </citation>
    <scope>NUCLEOTIDE SEQUENCE</scope>
    <source>
        <strain evidence="1">An559</strain>
    </source>
</reference>
<evidence type="ECO:0008006" key="3">
    <source>
        <dbReference type="Google" id="ProtNLM"/>
    </source>
</evidence>
<dbReference type="AlphaFoldDB" id="A0A938X8F3"/>
<proteinExistence type="predicted"/>